<feature type="signal peptide" evidence="2">
    <location>
        <begin position="1"/>
        <end position="21"/>
    </location>
</feature>
<evidence type="ECO:0000313" key="3">
    <source>
        <dbReference type="EMBL" id="MED6167885.1"/>
    </source>
</evidence>
<accession>A0ABU6V5V5</accession>
<dbReference type="PROSITE" id="PS51257">
    <property type="entry name" value="PROKAR_LIPOPROTEIN"/>
    <property type="match status" value="1"/>
</dbReference>
<feature type="region of interest" description="Disordered" evidence="1">
    <location>
        <begin position="58"/>
        <end position="107"/>
    </location>
</feature>
<dbReference type="PANTHER" id="PTHR34545:SF10">
    <property type="entry name" value="CLAVATA3_ESR (CLE) GENE FAMILY MEMBER"/>
    <property type="match status" value="1"/>
</dbReference>
<keyword evidence="2" id="KW-0732">Signal</keyword>
<sequence length="107" mass="12166">MRLPKLKIVVMCLLLFIACIGSNTIVARNNYVLDAAKMKKNKTPIMISDTLINKSGVHNKECNHKKKEKKKRRKGQHQQFSNCSEKNTTLDDGKRVVPTGPNPLHNR</sequence>
<evidence type="ECO:0000256" key="2">
    <source>
        <dbReference type="SAM" id="SignalP"/>
    </source>
</evidence>
<dbReference type="Proteomes" id="UP001341840">
    <property type="component" value="Unassembled WGS sequence"/>
</dbReference>
<evidence type="ECO:0000256" key="1">
    <source>
        <dbReference type="SAM" id="MobiDB-lite"/>
    </source>
</evidence>
<feature type="compositionally biased region" description="Basic residues" evidence="1">
    <location>
        <begin position="63"/>
        <end position="76"/>
    </location>
</feature>
<reference evidence="3 4" key="1">
    <citation type="journal article" date="2023" name="Plants (Basel)">
        <title>Bridging the Gap: Combining Genomics and Transcriptomics Approaches to Understand Stylosanthes scabra, an Orphan Legume from the Brazilian Caatinga.</title>
        <authorList>
            <person name="Ferreira-Neto J.R.C."/>
            <person name="da Silva M.D."/>
            <person name="Binneck E."/>
            <person name="de Melo N.F."/>
            <person name="da Silva R.H."/>
            <person name="de Melo A.L.T.M."/>
            <person name="Pandolfi V."/>
            <person name="Bustamante F.O."/>
            <person name="Brasileiro-Vidal A.C."/>
            <person name="Benko-Iseppon A.M."/>
        </authorList>
    </citation>
    <scope>NUCLEOTIDE SEQUENCE [LARGE SCALE GENOMIC DNA]</scope>
    <source>
        <tissue evidence="3">Leaves</tissue>
    </source>
</reference>
<dbReference type="InterPro" id="IPR033249">
    <property type="entry name" value="CLE_plant"/>
</dbReference>
<name>A0ABU6V5V5_9FABA</name>
<keyword evidence="4" id="KW-1185">Reference proteome</keyword>
<protein>
    <submittedName>
        <fullName evidence="3">Uncharacterized protein</fullName>
    </submittedName>
</protein>
<dbReference type="EMBL" id="JASCZI010151049">
    <property type="protein sequence ID" value="MED6167885.1"/>
    <property type="molecule type" value="Genomic_DNA"/>
</dbReference>
<dbReference type="PANTHER" id="PTHR34545">
    <property type="entry name" value="CLAVATA3/ESR (CLE)-RELATED PROTEIN 22"/>
    <property type="match status" value="1"/>
</dbReference>
<gene>
    <name evidence="3" type="ORF">PIB30_006856</name>
</gene>
<feature type="chain" id="PRO_5046158982" evidence="2">
    <location>
        <begin position="22"/>
        <end position="107"/>
    </location>
</feature>
<feature type="compositionally biased region" description="Polar residues" evidence="1">
    <location>
        <begin position="77"/>
        <end position="87"/>
    </location>
</feature>
<comment type="caution">
    <text evidence="3">The sequence shown here is derived from an EMBL/GenBank/DDBJ whole genome shotgun (WGS) entry which is preliminary data.</text>
</comment>
<proteinExistence type="predicted"/>
<evidence type="ECO:0000313" key="4">
    <source>
        <dbReference type="Proteomes" id="UP001341840"/>
    </source>
</evidence>
<organism evidence="3 4">
    <name type="scientific">Stylosanthes scabra</name>
    <dbReference type="NCBI Taxonomy" id="79078"/>
    <lineage>
        <taxon>Eukaryota</taxon>
        <taxon>Viridiplantae</taxon>
        <taxon>Streptophyta</taxon>
        <taxon>Embryophyta</taxon>
        <taxon>Tracheophyta</taxon>
        <taxon>Spermatophyta</taxon>
        <taxon>Magnoliopsida</taxon>
        <taxon>eudicotyledons</taxon>
        <taxon>Gunneridae</taxon>
        <taxon>Pentapetalae</taxon>
        <taxon>rosids</taxon>
        <taxon>fabids</taxon>
        <taxon>Fabales</taxon>
        <taxon>Fabaceae</taxon>
        <taxon>Papilionoideae</taxon>
        <taxon>50 kb inversion clade</taxon>
        <taxon>dalbergioids sensu lato</taxon>
        <taxon>Dalbergieae</taxon>
        <taxon>Pterocarpus clade</taxon>
        <taxon>Stylosanthes</taxon>
    </lineage>
</organism>